<reference evidence="2 3" key="1">
    <citation type="journal article" date="2017" name="ISME J.">
        <title>Potential for microbial H2 and metal transformations associated with novel bacteria and archaea in deep terrestrial subsurface sediments.</title>
        <authorList>
            <person name="Hernsdorf A.W."/>
            <person name="Amano Y."/>
            <person name="Miyakawa K."/>
            <person name="Ise K."/>
            <person name="Suzuki Y."/>
            <person name="Anantharaman K."/>
            <person name="Probst A."/>
            <person name="Burstein D."/>
            <person name="Thomas B.C."/>
            <person name="Banfield J.F."/>
        </authorList>
    </citation>
    <scope>NUCLEOTIDE SEQUENCE [LARGE SCALE GENOMIC DNA]</scope>
    <source>
        <strain evidence="2">HGW-Actinobacteria-3</strain>
    </source>
</reference>
<sequence>NPANVMLLMRAHYGKSAKAEILTYLLAGQPASSYQIARMTGYNQSTVYRELAAMSAGGLVMREGRGKSTQFWLDRDRLAYSLWSTESRNVPVFLNWADIFRAFEYAMATLNEIATKKSGNVLKVEACIDLSERIVPLIRGAGEPLKKVAAPDPVKLKRPGGEDEIISFIEKALSVAQDAIHGS</sequence>
<evidence type="ECO:0000313" key="2">
    <source>
        <dbReference type="EMBL" id="PKQ28056.1"/>
    </source>
</evidence>
<evidence type="ECO:0000259" key="1">
    <source>
        <dbReference type="Pfam" id="PF01022"/>
    </source>
</evidence>
<proteinExistence type="predicted"/>
<dbReference type="EMBL" id="PHEX01000034">
    <property type="protein sequence ID" value="PKQ28056.1"/>
    <property type="molecule type" value="Genomic_DNA"/>
</dbReference>
<dbReference type="AlphaFoldDB" id="A0A2N3G5R4"/>
<protein>
    <recommendedName>
        <fullName evidence="1">HTH arsR-type domain-containing protein</fullName>
    </recommendedName>
</protein>
<gene>
    <name evidence="2" type="ORF">CVT63_04650</name>
</gene>
<dbReference type="InterPro" id="IPR001845">
    <property type="entry name" value="HTH_ArsR_DNA-bd_dom"/>
</dbReference>
<feature type="domain" description="HTH arsR-type" evidence="1">
    <location>
        <begin position="19"/>
        <end position="60"/>
    </location>
</feature>
<feature type="non-terminal residue" evidence="2">
    <location>
        <position position="1"/>
    </location>
</feature>
<dbReference type="Gene3D" id="1.10.10.10">
    <property type="entry name" value="Winged helix-like DNA-binding domain superfamily/Winged helix DNA-binding domain"/>
    <property type="match status" value="1"/>
</dbReference>
<dbReference type="InterPro" id="IPR036390">
    <property type="entry name" value="WH_DNA-bd_sf"/>
</dbReference>
<evidence type="ECO:0000313" key="3">
    <source>
        <dbReference type="Proteomes" id="UP000233654"/>
    </source>
</evidence>
<dbReference type="Pfam" id="PF01022">
    <property type="entry name" value="HTH_5"/>
    <property type="match status" value="1"/>
</dbReference>
<organism evidence="2 3">
    <name type="scientific">Candidatus Anoxymicrobium japonicum</name>
    <dbReference type="NCBI Taxonomy" id="2013648"/>
    <lineage>
        <taxon>Bacteria</taxon>
        <taxon>Bacillati</taxon>
        <taxon>Actinomycetota</taxon>
        <taxon>Candidatus Geothermincolia</taxon>
        <taxon>Candidatus Geothermincolales</taxon>
        <taxon>Candidatus Anoxymicrobiaceae</taxon>
        <taxon>Candidatus Anoxymicrobium</taxon>
    </lineage>
</organism>
<dbReference type="InterPro" id="IPR036388">
    <property type="entry name" value="WH-like_DNA-bd_sf"/>
</dbReference>
<accession>A0A2N3G5R4</accession>
<name>A0A2N3G5R4_9ACTN</name>
<dbReference type="SUPFAM" id="SSF46785">
    <property type="entry name" value="Winged helix' DNA-binding domain"/>
    <property type="match status" value="1"/>
</dbReference>
<comment type="caution">
    <text evidence="2">The sequence shown here is derived from an EMBL/GenBank/DDBJ whole genome shotgun (WGS) entry which is preliminary data.</text>
</comment>
<dbReference type="Proteomes" id="UP000233654">
    <property type="component" value="Unassembled WGS sequence"/>
</dbReference>
<dbReference type="GO" id="GO:0003700">
    <property type="term" value="F:DNA-binding transcription factor activity"/>
    <property type="evidence" value="ECO:0007669"/>
    <property type="project" value="InterPro"/>
</dbReference>